<evidence type="ECO:0000313" key="2">
    <source>
        <dbReference type="Proteomes" id="UP000078492"/>
    </source>
</evidence>
<accession>A0A151IWJ7</accession>
<dbReference type="AlphaFoldDB" id="A0A151IWJ7"/>
<protein>
    <submittedName>
        <fullName evidence="1">Uncharacterized protein</fullName>
    </submittedName>
</protein>
<organism evidence="1 2">
    <name type="scientific">Trachymyrmex cornetzi</name>
    <dbReference type="NCBI Taxonomy" id="471704"/>
    <lineage>
        <taxon>Eukaryota</taxon>
        <taxon>Metazoa</taxon>
        <taxon>Ecdysozoa</taxon>
        <taxon>Arthropoda</taxon>
        <taxon>Hexapoda</taxon>
        <taxon>Insecta</taxon>
        <taxon>Pterygota</taxon>
        <taxon>Neoptera</taxon>
        <taxon>Endopterygota</taxon>
        <taxon>Hymenoptera</taxon>
        <taxon>Apocrita</taxon>
        <taxon>Aculeata</taxon>
        <taxon>Formicoidea</taxon>
        <taxon>Formicidae</taxon>
        <taxon>Myrmicinae</taxon>
        <taxon>Trachymyrmex</taxon>
    </lineage>
</organism>
<dbReference type="EMBL" id="KQ980870">
    <property type="protein sequence ID" value="KYN12077.1"/>
    <property type="molecule type" value="Genomic_DNA"/>
</dbReference>
<dbReference type="STRING" id="471704.A0A151IWJ7"/>
<proteinExistence type="predicted"/>
<evidence type="ECO:0000313" key="1">
    <source>
        <dbReference type="EMBL" id="KYN12077.1"/>
    </source>
</evidence>
<reference evidence="1 2" key="1">
    <citation type="submission" date="2015-09" db="EMBL/GenBank/DDBJ databases">
        <title>Trachymyrmex cornetzi WGS genome.</title>
        <authorList>
            <person name="Nygaard S."/>
            <person name="Hu H."/>
            <person name="Boomsma J."/>
            <person name="Zhang G."/>
        </authorList>
    </citation>
    <scope>NUCLEOTIDE SEQUENCE [LARGE SCALE GENOMIC DNA]</scope>
    <source>
        <strain evidence="1">Tcor2-1</strain>
        <tissue evidence="1">Whole body</tissue>
    </source>
</reference>
<keyword evidence="2" id="KW-1185">Reference proteome</keyword>
<name>A0A151IWJ7_9HYME</name>
<gene>
    <name evidence="1" type="ORF">ALC57_15755</name>
</gene>
<dbReference type="Proteomes" id="UP000078492">
    <property type="component" value="Unassembled WGS sequence"/>
</dbReference>
<sequence>MCLGRVESQRSGTYGGKCSKKDSIRIQGLFNRPGRDFLAEVGMLLPDETYEARSSNALIADVDEIEAAKALAALRRCDEFLKRHGIRPEFFCRHRERLALQAWLLERSKLYSGIIQLTAPDPATIYSIHRGTSMSVMRISFSAMAAVAPSPRRDKPCTHVGT</sequence>